<organism evidence="3 4">
    <name type="scientific">Roseomonas haemaphysalidis</name>
    <dbReference type="NCBI Taxonomy" id="2768162"/>
    <lineage>
        <taxon>Bacteria</taxon>
        <taxon>Pseudomonadati</taxon>
        <taxon>Pseudomonadota</taxon>
        <taxon>Alphaproteobacteria</taxon>
        <taxon>Acetobacterales</taxon>
        <taxon>Roseomonadaceae</taxon>
        <taxon>Roseomonas</taxon>
    </lineage>
</organism>
<dbReference type="RefSeq" id="WP_207415070.1">
    <property type="nucleotide sequence ID" value="NZ_CP061177.1"/>
</dbReference>
<dbReference type="InterPro" id="IPR050483">
    <property type="entry name" value="CoA-transferase_III_domain"/>
</dbReference>
<gene>
    <name evidence="3" type="ORF">IAI61_01325</name>
</gene>
<sequence length="424" mass="45112">MPDTPLPPAAPTGQGPAGQGLARSPGALAGLKVVDLTRVLGGPYGTMILADHGAEVIKIEPPQGDEVREWGPPFQPGPEGERGDASYFIGVNRNKQSLALDLGQQAGRDVLLRLLEDADVLIENYKPGAMEKWGLGYEAVLRHRFPGLVHCRVSGFGADGPRGGLPGYDAIIQAMVGLMSINGTPDSGPTRMATPIVDLATGLYSVIGILMALQERARSGQGQFLDMTLHDCGMALLHPHAANFLLNGKRPQPTGNPHPNISPYSAFRTATGQIFVACGNDPAFRKLCAFLELPELPDDPRFRSNGDRVTNRAALTAIIEDKLAAVDGHAFCDRLLAIGLPAGPVLAVDEALAEPHTAHREMVTELDGFRALGTPIKLSRTPGGTRAPPPRFNQHGAEVLARHGFTPEQIAALERDGVVVAQRR</sequence>
<keyword evidence="1 3" id="KW-0808">Transferase</keyword>
<dbReference type="InterPro" id="IPR044855">
    <property type="entry name" value="CoA-Trfase_III_dom3_sf"/>
</dbReference>
<name>A0ABS3KJM0_9PROT</name>
<accession>A0ABS3KJM0</accession>
<dbReference type="Pfam" id="PF02515">
    <property type="entry name" value="CoA_transf_3"/>
    <property type="match status" value="1"/>
</dbReference>
<dbReference type="EMBL" id="JACTNG010000001">
    <property type="protein sequence ID" value="MBO1077654.1"/>
    <property type="molecule type" value="Genomic_DNA"/>
</dbReference>
<evidence type="ECO:0000256" key="1">
    <source>
        <dbReference type="ARBA" id="ARBA00022679"/>
    </source>
</evidence>
<dbReference type="InterPro" id="IPR003673">
    <property type="entry name" value="CoA-Trfase_fam_III"/>
</dbReference>
<dbReference type="InterPro" id="IPR023606">
    <property type="entry name" value="CoA-Trfase_III_dom_1_sf"/>
</dbReference>
<reference evidence="3 4" key="1">
    <citation type="submission" date="2020-09" db="EMBL/GenBank/DDBJ databases">
        <title>Roseomonas.</title>
        <authorList>
            <person name="Zhu W."/>
        </authorList>
    </citation>
    <scope>NUCLEOTIDE SEQUENCE [LARGE SCALE GENOMIC DNA]</scope>
    <source>
        <strain evidence="3 4">573</strain>
    </source>
</reference>
<evidence type="ECO:0000256" key="2">
    <source>
        <dbReference type="SAM" id="MobiDB-lite"/>
    </source>
</evidence>
<dbReference type="Proteomes" id="UP001518989">
    <property type="component" value="Unassembled WGS sequence"/>
</dbReference>
<feature type="compositionally biased region" description="Pro residues" evidence="2">
    <location>
        <begin position="1"/>
        <end position="10"/>
    </location>
</feature>
<comment type="caution">
    <text evidence="3">The sequence shown here is derived from an EMBL/GenBank/DDBJ whole genome shotgun (WGS) entry which is preliminary data.</text>
</comment>
<dbReference type="SUPFAM" id="SSF89796">
    <property type="entry name" value="CoA-transferase family III (CaiB/BaiF)"/>
    <property type="match status" value="1"/>
</dbReference>
<proteinExistence type="predicted"/>
<feature type="region of interest" description="Disordered" evidence="2">
    <location>
        <begin position="1"/>
        <end position="23"/>
    </location>
</feature>
<evidence type="ECO:0000313" key="4">
    <source>
        <dbReference type="Proteomes" id="UP001518989"/>
    </source>
</evidence>
<dbReference type="PANTHER" id="PTHR48207">
    <property type="entry name" value="SUCCINATE--HYDROXYMETHYLGLUTARATE COA-TRANSFERASE"/>
    <property type="match status" value="1"/>
</dbReference>
<evidence type="ECO:0000313" key="3">
    <source>
        <dbReference type="EMBL" id="MBO1077654.1"/>
    </source>
</evidence>
<dbReference type="Gene3D" id="3.30.1540.10">
    <property type="entry name" value="formyl-coa transferase, domain 3"/>
    <property type="match status" value="1"/>
</dbReference>
<dbReference type="PANTHER" id="PTHR48207:SF3">
    <property type="entry name" value="SUCCINATE--HYDROXYMETHYLGLUTARATE COA-TRANSFERASE"/>
    <property type="match status" value="1"/>
</dbReference>
<dbReference type="GO" id="GO:0016740">
    <property type="term" value="F:transferase activity"/>
    <property type="evidence" value="ECO:0007669"/>
    <property type="project" value="UniProtKB-KW"/>
</dbReference>
<protein>
    <submittedName>
        <fullName evidence="3">CoA transferase</fullName>
    </submittedName>
</protein>
<dbReference type="Gene3D" id="3.40.50.10540">
    <property type="entry name" value="Crotonobetainyl-coa:carnitine coa-transferase, domain 1"/>
    <property type="match status" value="1"/>
</dbReference>
<keyword evidence="4" id="KW-1185">Reference proteome</keyword>
<feature type="compositionally biased region" description="Low complexity" evidence="2">
    <location>
        <begin position="11"/>
        <end position="22"/>
    </location>
</feature>